<dbReference type="InterPro" id="IPR001611">
    <property type="entry name" value="Leu-rich_rpt"/>
</dbReference>
<evidence type="ECO:0000256" key="5">
    <source>
        <dbReference type="ARBA" id="ARBA00022737"/>
    </source>
</evidence>
<accession>A0A5J9UZU3</accession>
<evidence type="ECO:0000256" key="6">
    <source>
        <dbReference type="ARBA" id="ARBA00022989"/>
    </source>
</evidence>
<dbReference type="Pfam" id="PF00560">
    <property type="entry name" value="LRR_1"/>
    <property type="match status" value="3"/>
</dbReference>
<evidence type="ECO:0000256" key="8">
    <source>
        <dbReference type="ARBA" id="ARBA00023180"/>
    </source>
</evidence>
<dbReference type="SUPFAM" id="SSF52058">
    <property type="entry name" value="L domain-like"/>
    <property type="match status" value="1"/>
</dbReference>
<evidence type="ECO:0000313" key="11">
    <source>
        <dbReference type="Proteomes" id="UP000324897"/>
    </source>
</evidence>
<keyword evidence="4" id="KW-0732">Signal</keyword>
<dbReference type="Gramene" id="TVU29273">
    <property type="protein sequence ID" value="TVU29273"/>
    <property type="gene ID" value="EJB05_20833"/>
</dbReference>
<dbReference type="InterPro" id="IPR013210">
    <property type="entry name" value="LRR_N_plant-typ"/>
</dbReference>
<evidence type="ECO:0000313" key="10">
    <source>
        <dbReference type="EMBL" id="TVU29273.1"/>
    </source>
</evidence>
<evidence type="ECO:0000256" key="1">
    <source>
        <dbReference type="ARBA" id="ARBA00004167"/>
    </source>
</evidence>
<proteinExistence type="predicted"/>
<dbReference type="PANTHER" id="PTHR48057:SF27">
    <property type="entry name" value="OS11G0172300 PROTEIN"/>
    <property type="match status" value="1"/>
</dbReference>
<dbReference type="AlphaFoldDB" id="A0A5J9UZU3"/>
<dbReference type="EMBL" id="RWGY01000011">
    <property type="protein sequence ID" value="TVU29273.1"/>
    <property type="molecule type" value="Genomic_DNA"/>
</dbReference>
<keyword evidence="5" id="KW-0677">Repeat</keyword>
<dbReference type="OrthoDB" id="785757at2759"/>
<evidence type="ECO:0000259" key="9">
    <source>
        <dbReference type="Pfam" id="PF08263"/>
    </source>
</evidence>
<comment type="caution">
    <text evidence="10">The sequence shown here is derived from an EMBL/GenBank/DDBJ whole genome shotgun (WGS) entry which is preliminary data.</text>
</comment>
<keyword evidence="11" id="KW-1185">Reference proteome</keyword>
<dbReference type="Proteomes" id="UP000324897">
    <property type="component" value="Chromosome 1"/>
</dbReference>
<dbReference type="SMART" id="SM00369">
    <property type="entry name" value="LRR_TYP"/>
    <property type="match status" value="3"/>
</dbReference>
<dbReference type="Gene3D" id="3.80.10.10">
    <property type="entry name" value="Ribonuclease Inhibitor"/>
    <property type="match status" value="2"/>
</dbReference>
<dbReference type="PANTHER" id="PTHR48057">
    <property type="entry name" value="LEUCINE-RICH REPEAT SERINE/THREONINE-PROTEIN KINASE 1"/>
    <property type="match status" value="1"/>
</dbReference>
<reference evidence="10 11" key="1">
    <citation type="journal article" date="2019" name="Sci. Rep.">
        <title>A high-quality genome of Eragrostis curvula grass provides insights into Poaceae evolution and supports new strategies to enhance forage quality.</title>
        <authorList>
            <person name="Carballo J."/>
            <person name="Santos B.A.C.M."/>
            <person name="Zappacosta D."/>
            <person name="Garbus I."/>
            <person name="Selva J.P."/>
            <person name="Gallo C.A."/>
            <person name="Diaz A."/>
            <person name="Albertini E."/>
            <person name="Caccamo M."/>
            <person name="Echenique V."/>
        </authorList>
    </citation>
    <scope>NUCLEOTIDE SEQUENCE [LARGE SCALE GENOMIC DNA]</scope>
    <source>
        <strain evidence="11">cv. Victoria</strain>
        <tissue evidence="10">Leaf</tissue>
    </source>
</reference>
<dbReference type="FunFam" id="3.80.10.10:FF:000275">
    <property type="entry name" value="Leucine-rich repeat receptor-like protein kinase"/>
    <property type="match status" value="1"/>
</dbReference>
<keyword evidence="2" id="KW-0433">Leucine-rich repeat</keyword>
<evidence type="ECO:0000256" key="7">
    <source>
        <dbReference type="ARBA" id="ARBA00023136"/>
    </source>
</evidence>
<dbReference type="Pfam" id="PF13855">
    <property type="entry name" value="LRR_8"/>
    <property type="match status" value="1"/>
</dbReference>
<dbReference type="InterPro" id="IPR052595">
    <property type="entry name" value="LRRC69/RLP"/>
</dbReference>
<keyword evidence="6" id="KW-1133">Transmembrane helix</keyword>
<sequence>MLSLLSFKRGVTNDPNGALASWNSSTHFCMWKGVFCSRKHPGRVTALELTGQNLQGEISPSIGNLTFLRTLNLSTNSFSGRLSPLSRLGRLEILDLSNNSLQDTIPGALTNWSNLRILDLSMNSLAGENAFRGQVPHSLGNLQQLIRLNLSHNNLHGDIPSTLGNLQNLGILDLSHNNLDSGIPSNLGNAQSLWHLDLSDNNILGIIP</sequence>
<keyword evidence="8" id="KW-0325">Glycoprotein</keyword>
<keyword evidence="3" id="KW-0812">Transmembrane</keyword>
<gene>
    <name evidence="10" type="ORF">EJB05_20833</name>
</gene>
<protein>
    <recommendedName>
        <fullName evidence="9">Leucine-rich repeat-containing N-terminal plant-type domain-containing protein</fullName>
    </recommendedName>
</protein>
<evidence type="ECO:0000256" key="3">
    <source>
        <dbReference type="ARBA" id="ARBA00022692"/>
    </source>
</evidence>
<evidence type="ECO:0000256" key="2">
    <source>
        <dbReference type="ARBA" id="ARBA00022614"/>
    </source>
</evidence>
<organism evidence="10 11">
    <name type="scientific">Eragrostis curvula</name>
    <name type="common">weeping love grass</name>
    <dbReference type="NCBI Taxonomy" id="38414"/>
    <lineage>
        <taxon>Eukaryota</taxon>
        <taxon>Viridiplantae</taxon>
        <taxon>Streptophyta</taxon>
        <taxon>Embryophyta</taxon>
        <taxon>Tracheophyta</taxon>
        <taxon>Spermatophyta</taxon>
        <taxon>Magnoliopsida</taxon>
        <taxon>Liliopsida</taxon>
        <taxon>Poales</taxon>
        <taxon>Poaceae</taxon>
        <taxon>PACMAD clade</taxon>
        <taxon>Chloridoideae</taxon>
        <taxon>Eragrostideae</taxon>
        <taxon>Eragrostidinae</taxon>
        <taxon>Eragrostis</taxon>
    </lineage>
</organism>
<feature type="domain" description="Leucine-rich repeat-containing N-terminal plant-type" evidence="9">
    <location>
        <begin position="3"/>
        <end position="37"/>
    </location>
</feature>
<dbReference type="GO" id="GO:0016020">
    <property type="term" value="C:membrane"/>
    <property type="evidence" value="ECO:0007669"/>
    <property type="project" value="UniProtKB-SubCell"/>
</dbReference>
<dbReference type="InterPro" id="IPR032675">
    <property type="entry name" value="LRR_dom_sf"/>
</dbReference>
<dbReference type="InterPro" id="IPR003591">
    <property type="entry name" value="Leu-rich_rpt_typical-subtyp"/>
</dbReference>
<comment type="subcellular location">
    <subcellularLocation>
        <location evidence="1">Membrane</location>
        <topology evidence="1">Single-pass membrane protein</topology>
    </subcellularLocation>
</comment>
<feature type="non-terminal residue" evidence="10">
    <location>
        <position position="1"/>
    </location>
</feature>
<dbReference type="Pfam" id="PF08263">
    <property type="entry name" value="LRRNT_2"/>
    <property type="match status" value="1"/>
</dbReference>
<name>A0A5J9UZU3_9POAL</name>
<keyword evidence="7" id="KW-0472">Membrane</keyword>
<evidence type="ECO:0000256" key="4">
    <source>
        <dbReference type="ARBA" id="ARBA00022729"/>
    </source>
</evidence>
<dbReference type="PRINTS" id="PR00019">
    <property type="entry name" value="LEURICHRPT"/>
</dbReference>
<dbReference type="FunFam" id="3.80.10.10:FF:000041">
    <property type="entry name" value="LRR receptor-like serine/threonine-protein kinase ERECTA"/>
    <property type="match status" value="1"/>
</dbReference>